<evidence type="ECO:0008006" key="9">
    <source>
        <dbReference type="Google" id="ProtNLM"/>
    </source>
</evidence>
<gene>
    <name evidence="7" type="ORF">FIBRA_01582</name>
</gene>
<keyword evidence="5" id="KW-0539">Nucleus</keyword>
<dbReference type="PANTHER" id="PTHR47338">
    <property type="entry name" value="ZN(II)2CYS6 TRANSCRIPTION FACTOR (EUROFUNG)-RELATED"/>
    <property type="match status" value="1"/>
</dbReference>
<keyword evidence="2" id="KW-0479">Metal-binding</keyword>
<organism evidence="7 8">
    <name type="scientific">Fibroporia radiculosa</name>
    <dbReference type="NCBI Taxonomy" id="599839"/>
    <lineage>
        <taxon>Eukaryota</taxon>
        <taxon>Fungi</taxon>
        <taxon>Dikarya</taxon>
        <taxon>Basidiomycota</taxon>
        <taxon>Agaricomycotina</taxon>
        <taxon>Agaricomycetes</taxon>
        <taxon>Polyporales</taxon>
        <taxon>Fibroporiaceae</taxon>
        <taxon>Fibroporia</taxon>
    </lineage>
</organism>
<accession>J4H1A6</accession>
<dbReference type="GO" id="GO:0046872">
    <property type="term" value="F:metal ion binding"/>
    <property type="evidence" value="ECO:0007669"/>
    <property type="project" value="UniProtKB-KW"/>
</dbReference>
<dbReference type="PANTHER" id="PTHR47338:SF29">
    <property type="entry name" value="ZN(2)-C6 FUNGAL-TYPE DOMAIN-CONTAINING PROTEIN"/>
    <property type="match status" value="1"/>
</dbReference>
<reference evidence="7 8" key="1">
    <citation type="journal article" date="2012" name="Appl. Environ. Microbiol.">
        <title>Short-read sequencing for genomic analysis of the brown rot fungus Fibroporia radiculosa.</title>
        <authorList>
            <person name="Tang J.D."/>
            <person name="Perkins A.D."/>
            <person name="Sonstegard T.S."/>
            <person name="Schroeder S.G."/>
            <person name="Burgess S.C."/>
            <person name="Diehl S.V."/>
        </authorList>
    </citation>
    <scope>NUCLEOTIDE SEQUENCE [LARGE SCALE GENOMIC DNA]</scope>
    <source>
        <strain evidence="7 8">TFFH 294</strain>
    </source>
</reference>
<evidence type="ECO:0000256" key="4">
    <source>
        <dbReference type="ARBA" id="ARBA00023163"/>
    </source>
</evidence>
<dbReference type="OrthoDB" id="39175at2759"/>
<dbReference type="AlphaFoldDB" id="J4H1A6"/>
<dbReference type="InterPro" id="IPR050815">
    <property type="entry name" value="TF_fung"/>
</dbReference>
<dbReference type="STRING" id="599839.J4H1A6"/>
<evidence type="ECO:0000256" key="2">
    <source>
        <dbReference type="ARBA" id="ARBA00022723"/>
    </source>
</evidence>
<name>J4H1A6_9APHY</name>
<dbReference type="InParanoid" id="J4H1A6"/>
<comment type="subcellular location">
    <subcellularLocation>
        <location evidence="1">Nucleus</location>
    </subcellularLocation>
</comment>
<dbReference type="RefSeq" id="XP_012178847.1">
    <property type="nucleotide sequence ID" value="XM_012323457.1"/>
</dbReference>
<dbReference type="GO" id="GO:0000981">
    <property type="term" value="F:DNA-binding transcription factor activity, RNA polymerase II-specific"/>
    <property type="evidence" value="ECO:0007669"/>
    <property type="project" value="InterPro"/>
</dbReference>
<proteinExistence type="predicted"/>
<evidence type="ECO:0000256" key="3">
    <source>
        <dbReference type="ARBA" id="ARBA00023015"/>
    </source>
</evidence>
<feature type="region of interest" description="Disordered" evidence="6">
    <location>
        <begin position="1"/>
        <end position="66"/>
    </location>
</feature>
<dbReference type="CDD" id="cd12148">
    <property type="entry name" value="fungal_TF_MHR"/>
    <property type="match status" value="1"/>
</dbReference>
<evidence type="ECO:0000313" key="7">
    <source>
        <dbReference type="EMBL" id="CCL99564.1"/>
    </source>
</evidence>
<protein>
    <recommendedName>
        <fullName evidence="9">Transcription factor domain-containing protein</fullName>
    </recommendedName>
</protein>
<evidence type="ECO:0000256" key="5">
    <source>
        <dbReference type="ARBA" id="ARBA00023242"/>
    </source>
</evidence>
<evidence type="ECO:0000313" key="8">
    <source>
        <dbReference type="Proteomes" id="UP000006352"/>
    </source>
</evidence>
<dbReference type="GeneID" id="24094475"/>
<feature type="compositionally biased region" description="Polar residues" evidence="6">
    <location>
        <begin position="1"/>
        <end position="19"/>
    </location>
</feature>
<dbReference type="GO" id="GO:0005634">
    <property type="term" value="C:nucleus"/>
    <property type="evidence" value="ECO:0007669"/>
    <property type="project" value="UniProtKB-SubCell"/>
</dbReference>
<sequence length="751" mass="82949">MPKVSSTSRNSPSPPQSLHTLRRNQACHQCRRRKLVSRSRSPSSHPTYLPASSPPFRNGPPLPFGPCPIPEHTNPAILPTATQNALVPPVSALIHTELPALPQCTYDEVEAGSVDSPENPNTRFERLENRINELETLLREKDRIQSFHKQFATDVTNPLRDPLAQALSINSPFQPDVGNSLSFPNQFPENTLDNLADIASLVGTVSTSIEPDSRVGSTSSPLLNDAVPTAMINGMDPATGISYNAWPRNLPQFPLLRHLVDTFFVCYPHAVKLFHHSTFMASLTLPPTHPKFPAASVLHAICAVGSMYTSVLPRPTNPQSAAFSPSDEIFPDKYKLAEGIPDSFSEIQAKHAKAASESAIDVGRELFQNVQALTVLAWWYWCNAKWADAFLCTSHALRYALPCGLNVCPPFHSIAETVRPTSLLAPATDVIEDEASVAYAIERTHGVGNNWAMTLDDQDVSQLLPLRRDQFEQGILVVPQERQWSHDNNVLLVHPDDQTDSFILYIKGTMLLSKVKNFNLRFRHRIHTGDASTIGLGPSSLAGILRPKDYVDFRETPAFMEIDQLVALFKTSFPNSCKNPLEDHVDALLYAACLSAQLADILLHEPHAIVGRDSCRSSCRILQAARAILELLYSICATSYDLQLLGLFPVMCWFMAGRVLVRFLRAAIDSNSEEMTTAVRSEVDFILMVLFRVGEHVPLAHRYARMLFDFIGQICGESYAMQVSSVPSPQQGYVSSSDTNGFANIRPAGVA</sequence>
<keyword evidence="3" id="KW-0805">Transcription regulation</keyword>
<evidence type="ECO:0000256" key="6">
    <source>
        <dbReference type="SAM" id="MobiDB-lite"/>
    </source>
</evidence>
<dbReference type="HOGENOM" id="CLU_009416_0_0_1"/>
<dbReference type="EMBL" id="HE796941">
    <property type="protein sequence ID" value="CCL99564.1"/>
    <property type="molecule type" value="Genomic_DNA"/>
</dbReference>
<feature type="compositionally biased region" description="Pro residues" evidence="6">
    <location>
        <begin position="57"/>
        <end position="66"/>
    </location>
</feature>
<keyword evidence="4" id="KW-0804">Transcription</keyword>
<evidence type="ECO:0000256" key="1">
    <source>
        <dbReference type="ARBA" id="ARBA00004123"/>
    </source>
</evidence>
<dbReference type="Proteomes" id="UP000006352">
    <property type="component" value="Unassembled WGS sequence"/>
</dbReference>
<keyword evidence="8" id="KW-1185">Reference proteome</keyword>